<gene>
    <name evidence="1" type="ORF">PSON_ATCC_30995.1.T0230108</name>
</gene>
<proteinExistence type="predicted"/>
<dbReference type="Proteomes" id="UP000692954">
    <property type="component" value="Unassembled WGS sequence"/>
</dbReference>
<keyword evidence="2" id="KW-1185">Reference proteome</keyword>
<dbReference type="EMBL" id="CAJJDN010000023">
    <property type="protein sequence ID" value="CAD8067573.1"/>
    <property type="molecule type" value="Genomic_DNA"/>
</dbReference>
<sequence>MMMIHFLFNKVMMMIIQCRKCFSCQRKRKCGRIQFEQIQT</sequence>
<accession>A0A8S1LQ86</accession>
<evidence type="ECO:0000313" key="1">
    <source>
        <dbReference type="EMBL" id="CAD8067573.1"/>
    </source>
</evidence>
<comment type="caution">
    <text evidence="1">The sequence shown here is derived from an EMBL/GenBank/DDBJ whole genome shotgun (WGS) entry which is preliminary data.</text>
</comment>
<dbReference type="AlphaFoldDB" id="A0A8S1LQ86"/>
<organism evidence="1 2">
    <name type="scientific">Paramecium sonneborni</name>
    <dbReference type="NCBI Taxonomy" id="65129"/>
    <lineage>
        <taxon>Eukaryota</taxon>
        <taxon>Sar</taxon>
        <taxon>Alveolata</taxon>
        <taxon>Ciliophora</taxon>
        <taxon>Intramacronucleata</taxon>
        <taxon>Oligohymenophorea</taxon>
        <taxon>Peniculida</taxon>
        <taxon>Parameciidae</taxon>
        <taxon>Paramecium</taxon>
    </lineage>
</organism>
<protein>
    <submittedName>
        <fullName evidence="1">Uncharacterized protein</fullName>
    </submittedName>
</protein>
<reference evidence="1" key="1">
    <citation type="submission" date="2021-01" db="EMBL/GenBank/DDBJ databases">
        <authorList>
            <consortium name="Genoscope - CEA"/>
            <person name="William W."/>
        </authorList>
    </citation>
    <scope>NUCLEOTIDE SEQUENCE</scope>
</reference>
<name>A0A8S1LQ86_9CILI</name>
<evidence type="ECO:0000313" key="2">
    <source>
        <dbReference type="Proteomes" id="UP000692954"/>
    </source>
</evidence>